<dbReference type="Gene3D" id="1.10.150.50">
    <property type="entry name" value="Transcription Factor, Ets-1"/>
    <property type="match status" value="1"/>
</dbReference>
<name>A0A2N5U263_9BASI</name>
<evidence type="ECO:0000259" key="5">
    <source>
        <dbReference type="PROSITE" id="PS50105"/>
    </source>
</evidence>
<dbReference type="SUPFAM" id="SSF47769">
    <property type="entry name" value="SAM/Pointed domain"/>
    <property type="match status" value="1"/>
</dbReference>
<dbReference type="CDD" id="cd00174">
    <property type="entry name" value="SH3"/>
    <property type="match status" value="1"/>
</dbReference>
<dbReference type="Gene3D" id="3.10.20.90">
    <property type="entry name" value="Phosphatidylinositol 3-kinase Catalytic Subunit, Chain A, domain 1"/>
    <property type="match status" value="1"/>
</dbReference>
<dbReference type="SMART" id="SM00326">
    <property type="entry name" value="SH3"/>
    <property type="match status" value="2"/>
</dbReference>
<proteinExistence type="predicted"/>
<dbReference type="InterPro" id="IPR001452">
    <property type="entry name" value="SH3_domain"/>
</dbReference>
<dbReference type="AlphaFoldDB" id="A0A2N5U263"/>
<dbReference type="SUPFAM" id="SSF50044">
    <property type="entry name" value="SH3-domain"/>
    <property type="match status" value="2"/>
</dbReference>
<dbReference type="SUPFAM" id="SSF54236">
    <property type="entry name" value="Ubiquitin-like"/>
    <property type="match status" value="1"/>
</dbReference>
<gene>
    <name evidence="7" type="ORF">PCASD_17390</name>
</gene>
<comment type="caution">
    <text evidence="7">The sequence shown here is derived from an EMBL/GenBank/DDBJ whole genome shotgun (WGS) entry which is preliminary data.</text>
</comment>
<evidence type="ECO:0000256" key="1">
    <source>
        <dbReference type="ARBA" id="ARBA00022443"/>
    </source>
</evidence>
<feature type="compositionally biased region" description="Basic and acidic residues" evidence="3">
    <location>
        <begin position="413"/>
        <end position="422"/>
    </location>
</feature>
<dbReference type="SMART" id="SM00454">
    <property type="entry name" value="SAM"/>
    <property type="match status" value="1"/>
</dbReference>
<dbReference type="PROSITE" id="PS50105">
    <property type="entry name" value="SAM_DOMAIN"/>
    <property type="match status" value="1"/>
</dbReference>
<feature type="compositionally biased region" description="Polar residues" evidence="3">
    <location>
        <begin position="226"/>
        <end position="243"/>
    </location>
</feature>
<dbReference type="SMART" id="SM00314">
    <property type="entry name" value="RA"/>
    <property type="match status" value="1"/>
</dbReference>
<dbReference type="Pfam" id="PF07647">
    <property type="entry name" value="SAM_2"/>
    <property type="match status" value="1"/>
</dbReference>
<reference evidence="7 8" key="1">
    <citation type="submission" date="2017-11" db="EMBL/GenBank/DDBJ databases">
        <title>De novo assembly and phasing of dikaryotic genomes from two isolates of Puccinia coronata f. sp. avenae, the causal agent of oat crown rust.</title>
        <authorList>
            <person name="Miller M.E."/>
            <person name="Zhang Y."/>
            <person name="Omidvar V."/>
            <person name="Sperschneider J."/>
            <person name="Schwessinger B."/>
            <person name="Raley C."/>
            <person name="Palmer J.M."/>
            <person name="Garnica D."/>
            <person name="Upadhyaya N."/>
            <person name="Rathjen J."/>
            <person name="Taylor J.M."/>
            <person name="Park R.F."/>
            <person name="Dodds P.N."/>
            <person name="Hirsch C.D."/>
            <person name="Kianian S.F."/>
            <person name="Figueroa M."/>
        </authorList>
    </citation>
    <scope>NUCLEOTIDE SEQUENCE [LARGE SCALE GENOMIC DNA]</scope>
    <source>
        <strain evidence="7">12SD80</strain>
    </source>
</reference>
<feature type="region of interest" description="Disordered" evidence="3">
    <location>
        <begin position="581"/>
        <end position="713"/>
    </location>
</feature>
<feature type="region of interest" description="Disordered" evidence="3">
    <location>
        <begin position="201"/>
        <end position="312"/>
    </location>
</feature>
<dbReference type="EMBL" id="PGCI01000260">
    <property type="protein sequence ID" value="PLW31788.1"/>
    <property type="molecule type" value="Genomic_DNA"/>
</dbReference>
<feature type="domain" description="SH3" evidence="4">
    <location>
        <begin position="448"/>
        <end position="515"/>
    </location>
</feature>
<evidence type="ECO:0000313" key="8">
    <source>
        <dbReference type="Proteomes" id="UP000235392"/>
    </source>
</evidence>
<sequence>MAMSVLHWNEAQVNQFFVSLGLTRYEQAIKEHALTGDVLIHLDNELLKDIGIKSVGKRLTILKAIYKLKLKEDIPIEDGHWTPPLGDLEQDDSEPDTHSDSSPLLATPPTPNQHQHQHPDSLNHLFLIRDQRIKSLESDVSLIKQELHSLSARLLALSSTPNSPCILVDTVSRTSAATRAQDRHMREESICQLDIHDPSLASPALSHTTPIIPSHEDTKPPPTPDPSNQTQEVLQTQMFNNKELSPAETTTTTTTTTTIGDTLSIAAATPKPSDRAGSKTTDNKKTGSTTTTMTTTTGGKENSTTQERDASNPYKSFRVTLEDPCYKVLPAALKKYKINEHYKNYVLFICYGKQERCLSYEEKPLLLFQKLKEANQNPVFTLRHIKDIESPVSLALSKQAHRREKKLAAAEKLNHNPDHPDRQAPTTPNNNAVSIPRKIPPNSGRVEKASGFCIAIYPYISEGEDDLDVGVGDTFIIVGKSKGWWVVNRDKGSSTEMSEEQQGWIPSGCLLETKKSFSIGTTGKVSYATTILPEEILSVSSACYGLMDYKAKGIDELGFDIKDRLKVYKKYNNWSYAINESRPEKPRGWTPSWLIGTRKDKEGARSTSPVSAPTTSTTTTTTTTAAAAATTVTTSTTAAAAPTATTNLSSSHSGSSSGEGTTRTLKPSLSSSSSSLFDRHRQRGAPQQQHHPVSRSSSSTTGSIFSDSTSISTSTVTPATSVFASTLSDHFHPLRHPASSLKELKLSPGSSSDLANAIT</sequence>
<protein>
    <submittedName>
        <fullName evidence="7">Uncharacterized protein</fullName>
    </submittedName>
</protein>
<evidence type="ECO:0000259" key="6">
    <source>
        <dbReference type="PROSITE" id="PS50200"/>
    </source>
</evidence>
<feature type="domain" description="Ras-associating" evidence="6">
    <location>
        <begin position="310"/>
        <end position="387"/>
    </location>
</feature>
<dbReference type="Pfam" id="PF00018">
    <property type="entry name" value="SH3_1"/>
    <property type="match status" value="1"/>
</dbReference>
<feature type="compositionally biased region" description="Low complexity" evidence="3">
    <location>
        <begin position="606"/>
        <end position="660"/>
    </location>
</feature>
<dbReference type="Proteomes" id="UP000235392">
    <property type="component" value="Unassembled WGS sequence"/>
</dbReference>
<dbReference type="PROSITE" id="PS50200">
    <property type="entry name" value="RA"/>
    <property type="match status" value="1"/>
</dbReference>
<dbReference type="CDD" id="cd01786">
    <property type="entry name" value="RA_STE50"/>
    <property type="match status" value="1"/>
</dbReference>
<accession>A0A2N5U263</accession>
<feature type="region of interest" description="Disordered" evidence="3">
    <location>
        <begin position="413"/>
        <end position="440"/>
    </location>
</feature>
<feature type="compositionally biased region" description="Low complexity" evidence="3">
    <location>
        <begin position="694"/>
        <end position="713"/>
    </location>
</feature>
<dbReference type="InterPro" id="IPR036028">
    <property type="entry name" value="SH3-like_dom_sf"/>
</dbReference>
<dbReference type="Pfam" id="PF00788">
    <property type="entry name" value="RA"/>
    <property type="match status" value="1"/>
</dbReference>
<feature type="domain" description="SAM" evidence="5">
    <location>
        <begin position="8"/>
        <end position="71"/>
    </location>
</feature>
<dbReference type="GO" id="GO:0007165">
    <property type="term" value="P:signal transduction"/>
    <property type="evidence" value="ECO:0007669"/>
    <property type="project" value="InterPro"/>
</dbReference>
<dbReference type="InterPro" id="IPR029071">
    <property type="entry name" value="Ubiquitin-like_domsf"/>
</dbReference>
<dbReference type="InterPro" id="IPR000159">
    <property type="entry name" value="RA_dom"/>
</dbReference>
<feature type="compositionally biased region" description="Polar residues" evidence="3">
    <location>
        <begin position="424"/>
        <end position="433"/>
    </location>
</feature>
<evidence type="ECO:0000256" key="3">
    <source>
        <dbReference type="SAM" id="MobiDB-lite"/>
    </source>
</evidence>
<evidence type="ECO:0000259" key="4">
    <source>
        <dbReference type="PROSITE" id="PS50002"/>
    </source>
</evidence>
<feature type="region of interest" description="Disordered" evidence="3">
    <location>
        <begin position="81"/>
        <end position="118"/>
    </location>
</feature>
<evidence type="ECO:0000256" key="2">
    <source>
        <dbReference type="PROSITE-ProRule" id="PRU00192"/>
    </source>
</evidence>
<dbReference type="InterPro" id="IPR001660">
    <property type="entry name" value="SAM"/>
</dbReference>
<dbReference type="InterPro" id="IPR013761">
    <property type="entry name" value="SAM/pointed_sf"/>
</dbReference>
<keyword evidence="1 2" id="KW-0728">SH3 domain</keyword>
<feature type="compositionally biased region" description="Low complexity" evidence="3">
    <location>
        <begin position="286"/>
        <end position="305"/>
    </location>
</feature>
<dbReference type="Gene3D" id="2.30.30.40">
    <property type="entry name" value="SH3 Domains"/>
    <property type="match status" value="1"/>
</dbReference>
<evidence type="ECO:0000313" key="7">
    <source>
        <dbReference type="EMBL" id="PLW31788.1"/>
    </source>
</evidence>
<feature type="compositionally biased region" description="Basic and acidic residues" evidence="3">
    <location>
        <begin position="272"/>
        <end position="285"/>
    </location>
</feature>
<organism evidence="7 8">
    <name type="scientific">Puccinia coronata f. sp. avenae</name>
    <dbReference type="NCBI Taxonomy" id="200324"/>
    <lineage>
        <taxon>Eukaryota</taxon>
        <taxon>Fungi</taxon>
        <taxon>Dikarya</taxon>
        <taxon>Basidiomycota</taxon>
        <taxon>Pucciniomycotina</taxon>
        <taxon>Pucciniomycetes</taxon>
        <taxon>Pucciniales</taxon>
        <taxon>Pucciniaceae</taxon>
        <taxon>Puccinia</taxon>
    </lineage>
</organism>
<dbReference type="PROSITE" id="PS50002">
    <property type="entry name" value="SH3"/>
    <property type="match status" value="1"/>
</dbReference>
<feature type="compositionally biased region" description="Low complexity" evidence="3">
    <location>
        <begin position="249"/>
        <end position="258"/>
    </location>
</feature>